<dbReference type="InterPro" id="IPR050553">
    <property type="entry name" value="Thioredoxin_ResA/DsbE_sf"/>
</dbReference>
<dbReference type="SUPFAM" id="SSF52833">
    <property type="entry name" value="Thioredoxin-like"/>
    <property type="match status" value="1"/>
</dbReference>
<dbReference type="EMBL" id="BMDQ01000003">
    <property type="protein sequence ID" value="GGI58162.1"/>
    <property type="molecule type" value="Genomic_DNA"/>
</dbReference>
<evidence type="ECO:0000313" key="3">
    <source>
        <dbReference type="Proteomes" id="UP000624701"/>
    </source>
</evidence>
<name>A0ABQ2C282_9FLAO</name>
<proteinExistence type="predicted"/>
<sequence length="385" mass="44656">MTYRVEDLIMRDLKFKNIAFTLLFLLGSYYTIAQIRVSEVLQESKIVETESNKLYFVDFWATWCGPCVYAKKILTVLQKQYPKDFHVISLSEENPTRVERFIKKNPTLLTIAVDDYGSTFKQYGVRSLPQGILFNAKGEKLWQGHPSDLSPNKLNKFLRDNKTRKPLSGFLKIVNPKEFSKKDYVPKNDIEVKLSNVNSEDFNVSYSNGYLKLNGKVKDILSYLSKVNRNQIQVSSELNRYYTIYIKKTEIDKEDIDLQVLNELKLQVAEGITNGDVITLKINNPSFWNSTQINWGDVESKYLVSDSDIQADNVSIKDMAYQLSKALDIPIIVSSSKDEHLYSIHDWQIHYKYFEFMQSNLEDYGIKAKKETANYPQYIITKKAP</sequence>
<dbReference type="PROSITE" id="PS51352">
    <property type="entry name" value="THIOREDOXIN_2"/>
    <property type="match status" value="1"/>
</dbReference>
<dbReference type="PANTHER" id="PTHR42852:SF13">
    <property type="entry name" value="PROTEIN DIPZ"/>
    <property type="match status" value="1"/>
</dbReference>
<accession>A0ABQ2C282</accession>
<feature type="domain" description="Thioredoxin" evidence="1">
    <location>
        <begin position="11"/>
        <end position="163"/>
    </location>
</feature>
<dbReference type="Pfam" id="PF08534">
    <property type="entry name" value="Redoxin"/>
    <property type="match status" value="1"/>
</dbReference>
<dbReference type="PANTHER" id="PTHR42852">
    <property type="entry name" value="THIOL:DISULFIDE INTERCHANGE PROTEIN DSBE"/>
    <property type="match status" value="1"/>
</dbReference>
<organism evidence="2 3">
    <name type="scientific">Winogradskyella haliclonae</name>
    <dbReference type="NCBI Taxonomy" id="2048558"/>
    <lineage>
        <taxon>Bacteria</taxon>
        <taxon>Pseudomonadati</taxon>
        <taxon>Bacteroidota</taxon>
        <taxon>Flavobacteriia</taxon>
        <taxon>Flavobacteriales</taxon>
        <taxon>Flavobacteriaceae</taxon>
        <taxon>Winogradskyella</taxon>
    </lineage>
</organism>
<evidence type="ECO:0000259" key="1">
    <source>
        <dbReference type="PROSITE" id="PS51352"/>
    </source>
</evidence>
<dbReference type="CDD" id="cd02966">
    <property type="entry name" value="TlpA_like_family"/>
    <property type="match status" value="1"/>
</dbReference>
<dbReference type="InterPro" id="IPR013740">
    <property type="entry name" value="Redoxin"/>
</dbReference>
<dbReference type="Proteomes" id="UP000624701">
    <property type="component" value="Unassembled WGS sequence"/>
</dbReference>
<gene>
    <name evidence="2" type="ORF">GCM10011444_24710</name>
</gene>
<dbReference type="InterPro" id="IPR036249">
    <property type="entry name" value="Thioredoxin-like_sf"/>
</dbReference>
<reference evidence="3" key="1">
    <citation type="journal article" date="2019" name="Int. J. Syst. Evol. Microbiol.">
        <title>The Global Catalogue of Microorganisms (GCM) 10K type strain sequencing project: providing services to taxonomists for standard genome sequencing and annotation.</title>
        <authorList>
            <consortium name="The Broad Institute Genomics Platform"/>
            <consortium name="The Broad Institute Genome Sequencing Center for Infectious Disease"/>
            <person name="Wu L."/>
            <person name="Ma J."/>
        </authorList>
    </citation>
    <scope>NUCLEOTIDE SEQUENCE [LARGE SCALE GENOMIC DNA]</scope>
    <source>
        <strain evidence="3">CCM 8681</strain>
    </source>
</reference>
<evidence type="ECO:0000313" key="2">
    <source>
        <dbReference type="EMBL" id="GGI58162.1"/>
    </source>
</evidence>
<dbReference type="InterPro" id="IPR013766">
    <property type="entry name" value="Thioredoxin_domain"/>
</dbReference>
<keyword evidence="3" id="KW-1185">Reference proteome</keyword>
<protein>
    <recommendedName>
        <fullName evidence="1">Thioredoxin domain-containing protein</fullName>
    </recommendedName>
</protein>
<comment type="caution">
    <text evidence="2">The sequence shown here is derived from an EMBL/GenBank/DDBJ whole genome shotgun (WGS) entry which is preliminary data.</text>
</comment>
<dbReference type="Gene3D" id="3.40.30.10">
    <property type="entry name" value="Glutaredoxin"/>
    <property type="match status" value="1"/>
</dbReference>